<accession>A0A2U3DS97</accession>
<evidence type="ECO:0000313" key="2">
    <source>
        <dbReference type="EMBL" id="PWI65127.1"/>
    </source>
</evidence>
<reference evidence="2 3" key="1">
    <citation type="journal article" date="2016" name="Front. Microbiol.">
        <title>Genome and transcriptome sequences reveal the specific parasitism of the nematophagous Purpureocillium lilacinum 36-1.</title>
        <authorList>
            <person name="Xie J."/>
            <person name="Li S."/>
            <person name="Mo C."/>
            <person name="Xiao X."/>
            <person name="Peng D."/>
            <person name="Wang G."/>
            <person name="Xiao Y."/>
        </authorList>
    </citation>
    <scope>NUCLEOTIDE SEQUENCE [LARGE SCALE GENOMIC DNA]</scope>
    <source>
        <strain evidence="2 3">36-1</strain>
    </source>
</reference>
<feature type="region of interest" description="Disordered" evidence="1">
    <location>
        <begin position="183"/>
        <end position="211"/>
    </location>
</feature>
<dbReference type="AlphaFoldDB" id="A0A2U3DS97"/>
<feature type="compositionally biased region" description="Gly residues" evidence="1">
    <location>
        <begin position="202"/>
        <end position="211"/>
    </location>
</feature>
<dbReference type="Gene3D" id="2.70.50.70">
    <property type="match status" value="1"/>
</dbReference>
<evidence type="ECO:0000256" key="1">
    <source>
        <dbReference type="SAM" id="MobiDB-lite"/>
    </source>
</evidence>
<dbReference type="PANTHER" id="PTHR36182">
    <property type="entry name" value="PROTEIN, PUTATIVE (AFU_ORTHOLOGUE AFUA_6G10930)-RELATED"/>
    <property type="match status" value="1"/>
</dbReference>
<comment type="caution">
    <text evidence="2">The sequence shown here is derived from an EMBL/GenBank/DDBJ whole genome shotgun (WGS) entry which is preliminary data.</text>
</comment>
<organism evidence="2 3">
    <name type="scientific">Purpureocillium lilacinum</name>
    <name type="common">Paecilomyces lilacinus</name>
    <dbReference type="NCBI Taxonomy" id="33203"/>
    <lineage>
        <taxon>Eukaryota</taxon>
        <taxon>Fungi</taxon>
        <taxon>Dikarya</taxon>
        <taxon>Ascomycota</taxon>
        <taxon>Pezizomycotina</taxon>
        <taxon>Sordariomycetes</taxon>
        <taxon>Hypocreomycetidae</taxon>
        <taxon>Hypocreales</taxon>
        <taxon>Ophiocordycipitaceae</taxon>
        <taxon>Purpureocillium</taxon>
    </lineage>
</organism>
<name>A0A2U3DS97_PURLI</name>
<evidence type="ECO:0008006" key="4">
    <source>
        <dbReference type="Google" id="ProtNLM"/>
    </source>
</evidence>
<gene>
    <name evidence="2" type="ORF">PCL_07426</name>
</gene>
<evidence type="ECO:0000313" key="3">
    <source>
        <dbReference type="Proteomes" id="UP000245956"/>
    </source>
</evidence>
<sequence>MQLKYPPPFKSKLNPNVGAEIDYNINAPLKADGSDFPCKGYTNLLGTPGGAPVAQWVAGQSYYFSLTGGTAGGITHTGGSCQASVSFDRGKTWKVLHSYIGNCPAEIDVSYPFTLPSDTPAGEMLFAWTWFNRIGNREMYMNCASVIVNGTNEKKSDSKESLDLRPAMFVANVGNGVCTHEGKDVEFPQPGPEVTRDSQGTAGPGIGQCHT</sequence>
<dbReference type="EMBL" id="LCWV01000038">
    <property type="protein sequence ID" value="PWI65127.1"/>
    <property type="molecule type" value="Genomic_DNA"/>
</dbReference>
<proteinExistence type="predicted"/>
<dbReference type="Proteomes" id="UP000245956">
    <property type="component" value="Unassembled WGS sequence"/>
</dbReference>
<protein>
    <recommendedName>
        <fullName evidence="4">Extracellular protein</fullName>
    </recommendedName>
</protein>
<dbReference type="PANTHER" id="PTHR36182:SF1">
    <property type="entry name" value="PROTEIN, PUTATIVE (AFU_ORTHOLOGUE AFUA_6G10930)-RELATED"/>
    <property type="match status" value="1"/>
</dbReference>